<dbReference type="EMBL" id="SPNC01000011">
    <property type="protein sequence ID" value="TFH96852.1"/>
    <property type="molecule type" value="Genomic_DNA"/>
</dbReference>
<comment type="caution">
    <text evidence="1">The sequence shown here is derived from an EMBL/GenBank/DDBJ whole genome shotgun (WGS) entry which is preliminary data.</text>
</comment>
<gene>
    <name evidence="1" type="ORF">E4P47_01470</name>
</gene>
<dbReference type="PROSITE" id="PS51186">
    <property type="entry name" value="GNAT"/>
    <property type="match status" value="1"/>
</dbReference>
<dbReference type="RefSeq" id="WP_018357396.1">
    <property type="nucleotide sequence ID" value="NZ_CP197400.1"/>
</dbReference>
<dbReference type="InterPro" id="IPR000182">
    <property type="entry name" value="GNAT_dom"/>
</dbReference>
<name>A0A4Y8WRQ8_9PORP</name>
<dbReference type="AlphaFoldDB" id="A0A4Y8WRQ8"/>
<dbReference type="OrthoDB" id="9127144at2"/>
<keyword evidence="1" id="KW-0808">Transferase</keyword>
<keyword evidence="2" id="KW-1185">Reference proteome</keyword>
<evidence type="ECO:0000313" key="2">
    <source>
        <dbReference type="Proteomes" id="UP000297225"/>
    </source>
</evidence>
<dbReference type="STRING" id="1122973.GCA_000379925_00112"/>
<dbReference type="Gene3D" id="3.40.630.30">
    <property type="match status" value="1"/>
</dbReference>
<dbReference type="CDD" id="cd04301">
    <property type="entry name" value="NAT_SF"/>
    <property type="match status" value="1"/>
</dbReference>
<accession>A0A4Y8WRQ8</accession>
<protein>
    <submittedName>
        <fullName evidence="1">N-acetyltransferase</fullName>
    </submittedName>
</protein>
<dbReference type="Pfam" id="PF13508">
    <property type="entry name" value="Acetyltransf_7"/>
    <property type="match status" value="1"/>
</dbReference>
<evidence type="ECO:0000313" key="1">
    <source>
        <dbReference type="EMBL" id="TFH96852.1"/>
    </source>
</evidence>
<reference evidence="1 2" key="1">
    <citation type="submission" date="2019-03" db="EMBL/GenBank/DDBJ databases">
        <title>Porphyromonas levii Isolated from the Uterus of Dairy Cows.</title>
        <authorList>
            <person name="Francis A.M."/>
        </authorList>
    </citation>
    <scope>NUCLEOTIDE SEQUENCE [LARGE SCALE GENOMIC DNA]</scope>
    <source>
        <strain evidence="1 2">AF5678</strain>
    </source>
</reference>
<dbReference type="InterPro" id="IPR016181">
    <property type="entry name" value="Acyl_CoA_acyltransferase"/>
</dbReference>
<sequence>MIVLRELKTMAPVERFYLEAFPREERREVEEISRLLSDEPRYHLLGIEDEGIVVGLLTYWELGEWYYGEHFAIDSSCRGHGVGAEVMKSFLLGKRQIIFEVELPEEEMACRRIGFYERLGFKLWDMPYLQPPYRVGDAPLPLRLMTNGMEPTEAIVKAIHTSVYGVD</sequence>
<dbReference type="GO" id="GO:0016747">
    <property type="term" value="F:acyltransferase activity, transferring groups other than amino-acyl groups"/>
    <property type="evidence" value="ECO:0007669"/>
    <property type="project" value="InterPro"/>
</dbReference>
<dbReference type="Proteomes" id="UP000297225">
    <property type="component" value="Unassembled WGS sequence"/>
</dbReference>
<dbReference type="SUPFAM" id="SSF55729">
    <property type="entry name" value="Acyl-CoA N-acyltransferases (Nat)"/>
    <property type="match status" value="1"/>
</dbReference>
<dbReference type="GeneID" id="66796347"/>
<organism evidence="1 2">
    <name type="scientific">Porphyromonas levii</name>
    <dbReference type="NCBI Taxonomy" id="28114"/>
    <lineage>
        <taxon>Bacteria</taxon>
        <taxon>Pseudomonadati</taxon>
        <taxon>Bacteroidota</taxon>
        <taxon>Bacteroidia</taxon>
        <taxon>Bacteroidales</taxon>
        <taxon>Porphyromonadaceae</taxon>
        <taxon>Porphyromonas</taxon>
    </lineage>
</organism>
<proteinExistence type="predicted"/>